<name>W6PNA7_9CAUD</name>
<sequence>MGRLYSGNLNDFKSACNRLSHLDFAVISEDFVAEGSYVNCMYVRVEDRAGSILAQETFGRYDEDALYITATSWLNRIASQLETWSKY</sequence>
<protein>
    <submittedName>
        <fullName evidence="1">Predicted host inhibitor and predicted target for F plasmid exclusion</fullName>
    </submittedName>
</protein>
<proteinExistence type="predicted"/>
<dbReference type="OrthoDB" id="17661at10239"/>
<keyword evidence="2" id="KW-1185">Reference proteome</keyword>
<dbReference type="Proteomes" id="UP000019157">
    <property type="component" value="Segment"/>
</dbReference>
<dbReference type="Pfam" id="PF10922">
    <property type="entry name" value="T7-like_gp12"/>
    <property type="match status" value="1"/>
</dbReference>
<dbReference type="InterPro" id="IPR020147">
    <property type="entry name" value="Phage_T7-like_1.2"/>
</dbReference>
<gene>
    <name evidence="1" type="primary">1.2</name>
</gene>
<accession>W6PNA7</accession>
<dbReference type="EMBL" id="HG818824">
    <property type="protein sequence ID" value="CDM21597.1"/>
    <property type="molecule type" value="Genomic_DNA"/>
</dbReference>
<dbReference type="GeneID" id="18499548"/>
<dbReference type="RefSeq" id="YP_009004168.1">
    <property type="nucleotide sequence ID" value="NC_023548.1"/>
</dbReference>
<organism evidence="1 2">
    <name type="scientific">Citrobacter phage CR8</name>
    <dbReference type="NCBI Taxonomy" id="1455076"/>
    <lineage>
        <taxon>Viruses</taxon>
        <taxon>Duplodnaviria</taxon>
        <taxon>Heunggongvirae</taxon>
        <taxon>Uroviricota</taxon>
        <taxon>Caudoviricetes</taxon>
        <taxon>Autographivirales</taxon>
        <taxon>Autotranscriptaviridae</taxon>
        <taxon>Studiervirinae</taxon>
        <taxon>Caroctavirus</taxon>
        <taxon>Caroctavirus CR8</taxon>
    </lineage>
</organism>
<reference evidence="1 2" key="1">
    <citation type="journal article" date="2014" name="Genome Announc.">
        <title>Complete Genome Sequences of Two Citrobacter rodentium Bacteriophages, CR8 and CR44b.</title>
        <authorList>
            <person name="Toribio A.L."/>
            <person name="Pickard D."/>
            <person name="Cerdeno-Tarraga A.M."/>
            <person name="Petty N.K."/>
            <person name="Thomson N."/>
            <person name="Salmond G."/>
            <person name="Dougan G."/>
        </authorList>
    </citation>
    <scope>NUCLEOTIDE SEQUENCE [LARGE SCALE GENOMIC DNA]</scope>
</reference>
<dbReference type="KEGG" id="vg:18499548"/>
<evidence type="ECO:0000313" key="1">
    <source>
        <dbReference type="EMBL" id="CDM21597.1"/>
    </source>
</evidence>
<evidence type="ECO:0000313" key="2">
    <source>
        <dbReference type="Proteomes" id="UP000019157"/>
    </source>
</evidence>